<dbReference type="EMBL" id="CP093348">
    <property type="protein sequence ID" value="WOH05543.1"/>
    <property type="molecule type" value="Genomic_DNA"/>
</dbReference>
<proteinExistence type="predicted"/>
<evidence type="ECO:0000313" key="2">
    <source>
        <dbReference type="EMBL" id="WOH05543.1"/>
    </source>
</evidence>
<protein>
    <submittedName>
        <fullName evidence="1">Uncharacterized protein</fullName>
    </submittedName>
</protein>
<reference evidence="2" key="2">
    <citation type="submission" date="2022-03" db="EMBL/GenBank/DDBJ databases">
        <title>Draft title - Genomic analysis of global carrot germplasm unveils the trajectory of domestication and the origin of high carotenoid orange carrot.</title>
        <authorList>
            <person name="Iorizzo M."/>
            <person name="Ellison S."/>
            <person name="Senalik D."/>
            <person name="Macko-Podgorni A."/>
            <person name="Grzebelus D."/>
            <person name="Bostan H."/>
            <person name="Rolling W."/>
            <person name="Curaba J."/>
            <person name="Simon P."/>
        </authorList>
    </citation>
    <scope>NUCLEOTIDE SEQUENCE</scope>
    <source>
        <tissue evidence="2">Leaf</tissue>
    </source>
</reference>
<reference evidence="1" key="1">
    <citation type="journal article" date="2016" name="Nat. Genet.">
        <title>A high-quality carrot genome assembly provides new insights into carotenoid accumulation and asterid genome evolution.</title>
        <authorList>
            <person name="Iorizzo M."/>
            <person name="Ellison S."/>
            <person name="Senalik D."/>
            <person name="Zeng P."/>
            <person name="Satapoomin P."/>
            <person name="Huang J."/>
            <person name="Bowman M."/>
            <person name="Iovene M."/>
            <person name="Sanseverino W."/>
            <person name="Cavagnaro P."/>
            <person name="Yildiz M."/>
            <person name="Macko-Podgorni A."/>
            <person name="Moranska E."/>
            <person name="Grzebelus E."/>
            <person name="Grzebelus D."/>
            <person name="Ashrafi H."/>
            <person name="Zheng Z."/>
            <person name="Cheng S."/>
            <person name="Spooner D."/>
            <person name="Van Deynze A."/>
            <person name="Simon P."/>
        </authorList>
    </citation>
    <scope>NUCLEOTIDE SEQUENCE [LARGE SCALE GENOMIC DNA]</scope>
    <source>
        <tissue evidence="1">Leaf</tissue>
    </source>
</reference>
<evidence type="ECO:0000313" key="3">
    <source>
        <dbReference type="Proteomes" id="UP000077755"/>
    </source>
</evidence>
<gene>
    <name evidence="1" type="ORF">DCAR_021337</name>
    <name evidence="2" type="ORF">DCAR_0624962</name>
</gene>
<sequence length="100" mass="11479">MLMYMMMSDDVKCGYDRDNIEYVNVVDSDGQEFFVSEQLDEGEKLYDDIGSMHESSDNLHDSGDNIVDGDEPISIPYLNQKFPNLQAGENLFSFKAWFCN</sequence>
<name>A0A164W589_DAUCS</name>
<evidence type="ECO:0000313" key="1">
    <source>
        <dbReference type="EMBL" id="KZM91298.1"/>
    </source>
</evidence>
<keyword evidence="3" id="KW-1185">Reference proteome</keyword>
<dbReference type="Gramene" id="KZM91298">
    <property type="protein sequence ID" value="KZM91298"/>
    <property type="gene ID" value="DCAR_021337"/>
</dbReference>
<dbReference type="Proteomes" id="UP000077755">
    <property type="component" value="Chromosome 6"/>
</dbReference>
<organism evidence="1">
    <name type="scientific">Daucus carota subsp. sativus</name>
    <name type="common">Carrot</name>
    <dbReference type="NCBI Taxonomy" id="79200"/>
    <lineage>
        <taxon>Eukaryota</taxon>
        <taxon>Viridiplantae</taxon>
        <taxon>Streptophyta</taxon>
        <taxon>Embryophyta</taxon>
        <taxon>Tracheophyta</taxon>
        <taxon>Spermatophyta</taxon>
        <taxon>Magnoliopsida</taxon>
        <taxon>eudicotyledons</taxon>
        <taxon>Gunneridae</taxon>
        <taxon>Pentapetalae</taxon>
        <taxon>asterids</taxon>
        <taxon>campanulids</taxon>
        <taxon>Apiales</taxon>
        <taxon>Apiaceae</taxon>
        <taxon>Apioideae</taxon>
        <taxon>Scandiceae</taxon>
        <taxon>Daucinae</taxon>
        <taxon>Daucus</taxon>
        <taxon>Daucus sect. Daucus</taxon>
    </lineage>
</organism>
<dbReference type="AlphaFoldDB" id="A0A164W589"/>
<accession>A0A164W589</accession>
<dbReference type="EMBL" id="LNRQ01000006">
    <property type="protein sequence ID" value="KZM91298.1"/>
    <property type="molecule type" value="Genomic_DNA"/>
</dbReference>